<name>A0A077LTU6_9MICO</name>
<comment type="caution">
    <text evidence="7">The sequence shown here is derived from an EMBL/GenBank/DDBJ whole genome shotgun (WGS) entry which is preliminary data.</text>
</comment>
<dbReference type="GO" id="GO:0071949">
    <property type="term" value="F:FAD binding"/>
    <property type="evidence" value="ECO:0007669"/>
    <property type="project" value="InterPro"/>
</dbReference>
<evidence type="ECO:0000259" key="6">
    <source>
        <dbReference type="PROSITE" id="PS51387"/>
    </source>
</evidence>
<dbReference type="Pfam" id="PF01565">
    <property type="entry name" value="FAD_binding_4"/>
    <property type="match status" value="1"/>
</dbReference>
<dbReference type="InterPro" id="IPR016166">
    <property type="entry name" value="FAD-bd_PCMH"/>
</dbReference>
<dbReference type="PANTHER" id="PTHR42973">
    <property type="entry name" value="BINDING OXIDOREDUCTASE, PUTATIVE (AFU_ORTHOLOGUE AFUA_1G17690)-RELATED"/>
    <property type="match status" value="1"/>
</dbReference>
<dbReference type="Gene3D" id="3.30.465.10">
    <property type="match status" value="1"/>
</dbReference>
<dbReference type="GO" id="GO:0016491">
    <property type="term" value="F:oxidoreductase activity"/>
    <property type="evidence" value="ECO:0007669"/>
    <property type="project" value="UniProtKB-KW"/>
</dbReference>
<keyword evidence="3" id="KW-0285">Flavoprotein</keyword>
<proteinExistence type="inferred from homology"/>
<keyword evidence="8" id="KW-1185">Reference proteome</keyword>
<evidence type="ECO:0000256" key="2">
    <source>
        <dbReference type="ARBA" id="ARBA00005466"/>
    </source>
</evidence>
<dbReference type="EMBL" id="CAJB01000054">
    <property type="protein sequence ID" value="CCH76796.1"/>
    <property type="molecule type" value="Genomic_DNA"/>
</dbReference>
<dbReference type="Proteomes" id="UP000035721">
    <property type="component" value="Unassembled WGS sequence"/>
</dbReference>
<organism evidence="7 8">
    <name type="scientific">Nostocoides japonicum T1-X7</name>
    <dbReference type="NCBI Taxonomy" id="1194083"/>
    <lineage>
        <taxon>Bacteria</taxon>
        <taxon>Bacillati</taxon>
        <taxon>Actinomycetota</taxon>
        <taxon>Actinomycetes</taxon>
        <taxon>Micrococcales</taxon>
        <taxon>Intrasporangiaceae</taxon>
        <taxon>Nostocoides</taxon>
    </lineage>
</organism>
<dbReference type="AlphaFoldDB" id="A0A077LTU6"/>
<protein>
    <submittedName>
        <fullName evidence="7">FAD linked oxidase domain protein</fullName>
    </submittedName>
</protein>
<dbReference type="InterPro" id="IPR050416">
    <property type="entry name" value="FAD-linked_Oxidoreductase"/>
</dbReference>
<dbReference type="InterPro" id="IPR006094">
    <property type="entry name" value="Oxid_FAD_bind_N"/>
</dbReference>
<dbReference type="InterPro" id="IPR016169">
    <property type="entry name" value="FAD-bd_PCMH_sub2"/>
</dbReference>
<evidence type="ECO:0000256" key="5">
    <source>
        <dbReference type="ARBA" id="ARBA00023002"/>
    </source>
</evidence>
<comment type="cofactor">
    <cofactor evidence="1">
        <name>FAD</name>
        <dbReference type="ChEBI" id="CHEBI:57692"/>
    </cofactor>
</comment>
<sequence length="414" mass="43453">MSRVVRTAASVGLHVAPQSTGHNAAPLAAQGLERTVLLRTSTMRAVTVDPERRIARIEGGALWQDVVDAAAPHGLAALHGSAPDVGVAGYSLGGGIGWYARRLGMATNSITAAEIVTADGALVRADRRNHPDLFWAVRGGGGSFGVVVAIEMRLYEIEDAYAGMLVWDVSEAERVLTTWADWAVGAPDAVTTSFRMLNVPPLPDVPEPLRGRSIVVIDGAVLGTDEEGERILARLRALGPEIDTFGRVPAPSLTRLHMDPEGPTPFTGETTMLRELTPEAIAAFLATVPTGPGAPLLFAELRQLGGALGRRAEGAGVLPRLDGAFLGFAGGMALTPQMGAAAHAAAEGVVAALAPWSSGSTYLNFAETSADVRSAYPGWSWLQLKGIRSAYDPTGVFVANHRIPRLWEAGRPTA</sequence>
<dbReference type="Gene3D" id="3.40.462.20">
    <property type="match status" value="1"/>
</dbReference>
<evidence type="ECO:0000256" key="4">
    <source>
        <dbReference type="ARBA" id="ARBA00022827"/>
    </source>
</evidence>
<evidence type="ECO:0000313" key="7">
    <source>
        <dbReference type="EMBL" id="CCH76796.1"/>
    </source>
</evidence>
<comment type="similarity">
    <text evidence="2">Belongs to the oxygen-dependent FAD-linked oxidoreductase family.</text>
</comment>
<evidence type="ECO:0000256" key="1">
    <source>
        <dbReference type="ARBA" id="ARBA00001974"/>
    </source>
</evidence>
<dbReference type="STRING" id="1194083.BN12_1470022"/>
<dbReference type="SUPFAM" id="SSF56176">
    <property type="entry name" value="FAD-binding/transporter-associated domain-like"/>
    <property type="match status" value="1"/>
</dbReference>
<accession>A0A077LTU6</accession>
<dbReference type="PROSITE" id="PS51387">
    <property type="entry name" value="FAD_PCMH"/>
    <property type="match status" value="1"/>
</dbReference>
<dbReference type="InterPro" id="IPR036318">
    <property type="entry name" value="FAD-bd_PCMH-like_sf"/>
</dbReference>
<reference evidence="7 8" key="1">
    <citation type="journal article" date="2013" name="ISME J.">
        <title>A metabolic model for members of the genus Tetrasphaera involved in enhanced biological phosphorus removal.</title>
        <authorList>
            <person name="Kristiansen R."/>
            <person name="Nguyen H.T.T."/>
            <person name="Saunders A.M."/>
            <person name="Nielsen J.L."/>
            <person name="Wimmer R."/>
            <person name="Le V.Q."/>
            <person name="McIlroy S.J."/>
            <person name="Petrovski S."/>
            <person name="Seviour R.J."/>
            <person name="Calteau A."/>
            <person name="Nielsen K.L."/>
            <person name="Nielsen P.H."/>
        </authorList>
    </citation>
    <scope>NUCLEOTIDE SEQUENCE [LARGE SCALE GENOMIC DNA]</scope>
    <source>
        <strain evidence="7 8">T1-X7</strain>
    </source>
</reference>
<gene>
    <name evidence="7" type="ORF">BN12_1470022</name>
</gene>
<keyword evidence="5" id="KW-0560">Oxidoreductase</keyword>
<feature type="domain" description="FAD-binding PCMH-type" evidence="6">
    <location>
        <begin position="1"/>
        <end position="157"/>
    </location>
</feature>
<keyword evidence="4" id="KW-0274">FAD</keyword>
<dbReference type="PANTHER" id="PTHR42973:SF39">
    <property type="entry name" value="FAD-BINDING PCMH-TYPE DOMAIN-CONTAINING PROTEIN"/>
    <property type="match status" value="1"/>
</dbReference>
<evidence type="ECO:0000256" key="3">
    <source>
        <dbReference type="ARBA" id="ARBA00022630"/>
    </source>
</evidence>
<evidence type="ECO:0000313" key="8">
    <source>
        <dbReference type="Proteomes" id="UP000035721"/>
    </source>
</evidence>